<sequence>MRLPIVYKMNSITLSYSREDNFFYFDQLNEDKIRIYGYDITNSAFLLLRTISKSKHLNMSTTVVFHPLYSVSFYDRNFAFELRLTTKSELYFFTYDTIITHSGEKRNAEKTSQSNNLYNLQRYNKQLYERKIEQMTKNVFKLDQQQTISKLAVNLTLFFNVTFRANVHVRRYQIDDPVSSMMEKIYINRRDYAMNELRISTNIIRKQLQQIVYRMDSLKRKL</sequence>
<evidence type="ECO:0000313" key="2">
    <source>
        <dbReference type="Proteomes" id="UP000194236"/>
    </source>
</evidence>
<accession>A0A1Y3ANY8</accession>
<protein>
    <submittedName>
        <fullName evidence="1">Uncharacterized protein</fullName>
    </submittedName>
</protein>
<dbReference type="Proteomes" id="UP000194236">
    <property type="component" value="Unassembled WGS sequence"/>
</dbReference>
<reference evidence="1 2" key="1">
    <citation type="submission" date="2017-03" db="EMBL/GenBank/DDBJ databases">
        <title>Genome Survey of Euroglyphus maynei.</title>
        <authorList>
            <person name="Arlian L.G."/>
            <person name="Morgan M.S."/>
            <person name="Rider S.D."/>
        </authorList>
    </citation>
    <scope>NUCLEOTIDE SEQUENCE [LARGE SCALE GENOMIC DNA]</scope>
    <source>
        <strain evidence="1">Arlian Lab</strain>
        <tissue evidence="1">Whole body</tissue>
    </source>
</reference>
<dbReference type="EMBL" id="MUJZ01069483">
    <property type="protein sequence ID" value="OTF69628.1"/>
    <property type="molecule type" value="Genomic_DNA"/>
</dbReference>
<name>A0A1Y3ANY8_EURMA</name>
<dbReference type="AlphaFoldDB" id="A0A1Y3ANY8"/>
<feature type="non-terminal residue" evidence="1">
    <location>
        <position position="222"/>
    </location>
</feature>
<gene>
    <name evidence="1" type="ORF">BLA29_009565</name>
</gene>
<evidence type="ECO:0000313" key="1">
    <source>
        <dbReference type="EMBL" id="OTF69628.1"/>
    </source>
</evidence>
<comment type="caution">
    <text evidence="1">The sequence shown here is derived from an EMBL/GenBank/DDBJ whole genome shotgun (WGS) entry which is preliminary data.</text>
</comment>
<proteinExistence type="predicted"/>
<organism evidence="1 2">
    <name type="scientific">Euroglyphus maynei</name>
    <name type="common">Mayne's house dust mite</name>
    <dbReference type="NCBI Taxonomy" id="6958"/>
    <lineage>
        <taxon>Eukaryota</taxon>
        <taxon>Metazoa</taxon>
        <taxon>Ecdysozoa</taxon>
        <taxon>Arthropoda</taxon>
        <taxon>Chelicerata</taxon>
        <taxon>Arachnida</taxon>
        <taxon>Acari</taxon>
        <taxon>Acariformes</taxon>
        <taxon>Sarcoptiformes</taxon>
        <taxon>Astigmata</taxon>
        <taxon>Psoroptidia</taxon>
        <taxon>Analgoidea</taxon>
        <taxon>Pyroglyphidae</taxon>
        <taxon>Pyroglyphinae</taxon>
        <taxon>Euroglyphus</taxon>
    </lineage>
</organism>
<keyword evidence="2" id="KW-1185">Reference proteome</keyword>